<accession>A0A0F9AZD3</accession>
<dbReference type="AlphaFoldDB" id="A0A0F9AZD3"/>
<proteinExistence type="predicted"/>
<gene>
    <name evidence="1" type="ORF">LCGC14_2510070</name>
</gene>
<reference evidence="1" key="1">
    <citation type="journal article" date="2015" name="Nature">
        <title>Complex archaea that bridge the gap between prokaryotes and eukaryotes.</title>
        <authorList>
            <person name="Spang A."/>
            <person name="Saw J.H."/>
            <person name="Jorgensen S.L."/>
            <person name="Zaremba-Niedzwiedzka K."/>
            <person name="Martijn J."/>
            <person name="Lind A.E."/>
            <person name="van Eijk R."/>
            <person name="Schleper C."/>
            <person name="Guy L."/>
            <person name="Ettema T.J."/>
        </authorList>
    </citation>
    <scope>NUCLEOTIDE SEQUENCE</scope>
</reference>
<organism evidence="1">
    <name type="scientific">marine sediment metagenome</name>
    <dbReference type="NCBI Taxonomy" id="412755"/>
    <lineage>
        <taxon>unclassified sequences</taxon>
        <taxon>metagenomes</taxon>
        <taxon>ecological metagenomes</taxon>
    </lineage>
</organism>
<protein>
    <submittedName>
        <fullName evidence="1">Uncharacterized protein</fullName>
    </submittedName>
</protein>
<dbReference type="EMBL" id="LAZR01040237">
    <property type="protein sequence ID" value="KKL14994.1"/>
    <property type="molecule type" value="Genomic_DNA"/>
</dbReference>
<comment type="caution">
    <text evidence="1">The sequence shown here is derived from an EMBL/GenBank/DDBJ whole genome shotgun (WGS) entry which is preliminary data.</text>
</comment>
<name>A0A0F9AZD3_9ZZZZ</name>
<sequence>MLKKLIILLLPVLIISFIVGTSYGYGTRKSDKKAKTYSGILVDTKCYAMNNDNITNAHGKMKGCATMCAKMGIPVGLLIKGKKGGKVYVLTISAPSLADHMGNWARITGVEKFKRGLVPEKIEVKEGDTYKEVKVKTMM</sequence>
<evidence type="ECO:0000313" key="1">
    <source>
        <dbReference type="EMBL" id="KKL14994.1"/>
    </source>
</evidence>